<keyword evidence="5 8" id="KW-1133">Transmembrane helix</keyword>
<dbReference type="InterPro" id="IPR050932">
    <property type="entry name" value="TM2D1-3-like"/>
</dbReference>
<keyword evidence="4 9" id="KW-0732">Signal</keyword>
<keyword evidence="3 8" id="KW-0812">Transmembrane</keyword>
<feature type="transmembrane region" description="Helical" evidence="8">
    <location>
        <begin position="133"/>
        <end position="154"/>
    </location>
</feature>
<evidence type="ECO:0000256" key="1">
    <source>
        <dbReference type="ARBA" id="ARBA00004141"/>
    </source>
</evidence>
<dbReference type="InterPro" id="IPR007829">
    <property type="entry name" value="TM2"/>
</dbReference>
<evidence type="ECO:0000256" key="4">
    <source>
        <dbReference type="ARBA" id="ARBA00022729"/>
    </source>
</evidence>
<dbReference type="PANTHER" id="PTHR21016">
    <property type="entry name" value="BETA-AMYLOID BINDING PROTEIN-RELATED"/>
    <property type="match status" value="1"/>
</dbReference>
<feature type="signal peptide" evidence="9">
    <location>
        <begin position="1"/>
        <end position="23"/>
    </location>
</feature>
<evidence type="ECO:0000256" key="5">
    <source>
        <dbReference type="ARBA" id="ARBA00022989"/>
    </source>
</evidence>
<feature type="domain" description="TM2" evidence="10">
    <location>
        <begin position="106"/>
        <end position="151"/>
    </location>
</feature>
<dbReference type="PANTHER" id="PTHR21016:SF1">
    <property type="entry name" value="TM2 DOMAIN-CONTAINING PROTEIN 1"/>
    <property type="match status" value="1"/>
</dbReference>
<dbReference type="Pfam" id="PF05154">
    <property type="entry name" value="TM2"/>
    <property type="match status" value="1"/>
</dbReference>
<keyword evidence="6 8" id="KW-0472">Membrane</keyword>
<reference evidence="11" key="1">
    <citation type="submission" date="2009-03" db="EMBL/GenBank/DDBJ databases">
        <title>Caligus rogercresseyi ESTs and full-length cDNAs.</title>
        <authorList>
            <person name="Yasuike M."/>
            <person name="von Schalburg K."/>
            <person name="Cooper G."/>
            <person name="Leong J."/>
            <person name="Jones S.R.M."/>
            <person name="Koop B.F."/>
        </authorList>
    </citation>
    <scope>NUCLEOTIDE SEQUENCE</scope>
    <source>
        <tissue evidence="11">Whole tissue</tissue>
    </source>
</reference>
<keyword evidence="7" id="KW-0325">Glycoprotein</keyword>
<feature type="chain" id="PRO_5002904915" evidence="9">
    <location>
        <begin position="24"/>
        <end position="193"/>
    </location>
</feature>
<evidence type="ECO:0000256" key="7">
    <source>
        <dbReference type="ARBA" id="ARBA00023180"/>
    </source>
</evidence>
<organism evidence="11">
    <name type="scientific">Caligus rogercresseyi</name>
    <name type="common">Sea louse</name>
    <dbReference type="NCBI Taxonomy" id="217165"/>
    <lineage>
        <taxon>Eukaryota</taxon>
        <taxon>Metazoa</taxon>
        <taxon>Ecdysozoa</taxon>
        <taxon>Arthropoda</taxon>
        <taxon>Crustacea</taxon>
        <taxon>Multicrustacea</taxon>
        <taxon>Hexanauplia</taxon>
        <taxon>Copepoda</taxon>
        <taxon>Siphonostomatoida</taxon>
        <taxon>Caligidae</taxon>
        <taxon>Caligus</taxon>
    </lineage>
</organism>
<dbReference type="EMBL" id="BT076292">
    <property type="protein sequence ID" value="ACO10716.1"/>
    <property type="molecule type" value="mRNA"/>
</dbReference>
<evidence type="ECO:0000256" key="9">
    <source>
        <dbReference type="SAM" id="SignalP"/>
    </source>
</evidence>
<evidence type="ECO:0000259" key="10">
    <source>
        <dbReference type="Pfam" id="PF05154"/>
    </source>
</evidence>
<proteinExistence type="evidence at transcript level"/>
<protein>
    <submittedName>
        <fullName evidence="11">TM2 domain-containing protein CG10795</fullName>
    </submittedName>
</protein>
<name>C1BNW3_CALRO</name>
<comment type="subcellular location">
    <subcellularLocation>
        <location evidence="1">Membrane</location>
        <topology evidence="1">Multi-pass membrane protein</topology>
    </subcellularLocation>
</comment>
<evidence type="ECO:0000256" key="2">
    <source>
        <dbReference type="ARBA" id="ARBA00008284"/>
    </source>
</evidence>
<gene>
    <name evidence="11" type="primary">TM2D1</name>
</gene>
<comment type="similarity">
    <text evidence="2">Belongs to the TM2 family.</text>
</comment>
<evidence type="ECO:0000313" key="11">
    <source>
        <dbReference type="EMBL" id="ACO10716.1"/>
    </source>
</evidence>
<dbReference type="AlphaFoldDB" id="C1BNW3"/>
<evidence type="ECO:0000256" key="8">
    <source>
        <dbReference type="SAM" id="Phobius"/>
    </source>
</evidence>
<evidence type="ECO:0000256" key="6">
    <source>
        <dbReference type="ARBA" id="ARBA00023136"/>
    </source>
</evidence>
<evidence type="ECO:0000256" key="3">
    <source>
        <dbReference type="ARBA" id="ARBA00022692"/>
    </source>
</evidence>
<dbReference type="GO" id="GO:0016020">
    <property type="term" value="C:membrane"/>
    <property type="evidence" value="ECO:0007669"/>
    <property type="project" value="UniProtKB-SubCell"/>
</dbReference>
<sequence>MAICPSILLSMSLYIIFLLPCNGNLPEQEENPSEKYLTVDCSTLLPGQYLCSEPEIDENTQEPIDCSREGIASVQCMALPGLSCIETGNRSFTGSTECRWTNGVHFQTALLLSIFFGPLGLDRFYLGYPAIGFLKLTTLGFFFLGHLLDVILIASQSLGPADDSAYVINYYGPRLHVVRLDNMTVRKPRPDWY</sequence>
<accession>C1BNW3</accession>